<evidence type="ECO:0000313" key="5">
    <source>
        <dbReference type="EMBL" id="VDP37760.1"/>
    </source>
</evidence>
<reference evidence="5 6" key="2">
    <citation type="submission" date="2018-11" db="EMBL/GenBank/DDBJ databases">
        <authorList>
            <consortium name="Pathogen Informatics"/>
        </authorList>
    </citation>
    <scope>NUCLEOTIDE SEQUENCE [LARGE SCALE GENOMIC DNA]</scope>
    <source>
        <strain evidence="5">Dakar</strain>
        <strain evidence="6">Dakar, Senegal</strain>
    </source>
</reference>
<evidence type="ECO:0000256" key="1">
    <source>
        <dbReference type="ARBA" id="ARBA00004123"/>
    </source>
</evidence>
<dbReference type="PANTHER" id="PTHR15597:SF22">
    <property type="entry name" value="RNA-BINDING FOX PROTEIN 1, ISOFORM H"/>
    <property type="match status" value="1"/>
</dbReference>
<dbReference type="GO" id="GO:0007399">
    <property type="term" value="P:nervous system development"/>
    <property type="evidence" value="ECO:0007669"/>
    <property type="project" value="InterPro"/>
</dbReference>
<keyword evidence="6" id="KW-1185">Reference proteome</keyword>
<evidence type="ECO:0000256" key="2">
    <source>
        <dbReference type="ARBA" id="ARBA00022884"/>
    </source>
</evidence>
<keyword evidence="2" id="KW-0694">RNA-binding</keyword>
<evidence type="ECO:0000256" key="4">
    <source>
        <dbReference type="SAM" id="MobiDB-lite"/>
    </source>
</evidence>
<dbReference type="PANTHER" id="PTHR15597">
    <property type="entry name" value="ATAXIN 2-BINDING PROTEIN 1-RELATED"/>
    <property type="match status" value="1"/>
</dbReference>
<proteinExistence type="predicted"/>
<protein>
    <submittedName>
        <fullName evidence="7">RRM domain-containing protein</fullName>
    </submittedName>
</protein>
<name>A0A183K4L9_9TREM</name>
<comment type="subcellular location">
    <subcellularLocation>
        <location evidence="1">Nucleus</location>
    </subcellularLocation>
</comment>
<dbReference type="STRING" id="6186.A0A183K4L9"/>
<organism evidence="7">
    <name type="scientific">Schistosoma curassoni</name>
    <dbReference type="NCBI Taxonomy" id="6186"/>
    <lineage>
        <taxon>Eukaryota</taxon>
        <taxon>Metazoa</taxon>
        <taxon>Spiralia</taxon>
        <taxon>Lophotrochozoa</taxon>
        <taxon>Platyhelminthes</taxon>
        <taxon>Trematoda</taxon>
        <taxon>Digenea</taxon>
        <taxon>Strigeidida</taxon>
        <taxon>Schistosomatoidea</taxon>
        <taxon>Schistosomatidae</taxon>
        <taxon>Schistosoma</taxon>
    </lineage>
</organism>
<evidence type="ECO:0000256" key="3">
    <source>
        <dbReference type="ARBA" id="ARBA00023242"/>
    </source>
</evidence>
<feature type="region of interest" description="Disordered" evidence="4">
    <location>
        <begin position="127"/>
        <end position="173"/>
    </location>
</feature>
<evidence type="ECO:0000313" key="7">
    <source>
        <dbReference type="WBParaSite" id="SCUD_0000993901-mRNA-1"/>
    </source>
</evidence>
<evidence type="ECO:0000313" key="6">
    <source>
        <dbReference type="Proteomes" id="UP000279833"/>
    </source>
</evidence>
<dbReference type="GO" id="GO:0005634">
    <property type="term" value="C:nucleus"/>
    <property type="evidence" value="ECO:0007669"/>
    <property type="project" value="UniProtKB-SubCell"/>
</dbReference>
<dbReference type="WBParaSite" id="SCUD_0000993901-mRNA-1">
    <property type="protein sequence ID" value="SCUD_0000993901-mRNA-1"/>
    <property type="gene ID" value="SCUD_0000993901"/>
</dbReference>
<keyword evidence="3" id="KW-0539">Nucleus</keyword>
<feature type="compositionally biased region" description="Polar residues" evidence="4">
    <location>
        <begin position="44"/>
        <end position="63"/>
    </location>
</feature>
<dbReference type="AlphaFoldDB" id="A0A183K4L9"/>
<dbReference type="GO" id="GO:0003729">
    <property type="term" value="F:mRNA binding"/>
    <property type="evidence" value="ECO:0007669"/>
    <property type="project" value="TreeGrafter"/>
</dbReference>
<feature type="compositionally biased region" description="Polar residues" evidence="4">
    <location>
        <begin position="127"/>
        <end position="143"/>
    </location>
</feature>
<accession>A0A183K4L9</accession>
<gene>
    <name evidence="5" type="ORF">SCUD_LOCUS9939</name>
</gene>
<feature type="region of interest" description="Disordered" evidence="4">
    <location>
        <begin position="44"/>
        <end position="70"/>
    </location>
</feature>
<dbReference type="Proteomes" id="UP000279833">
    <property type="component" value="Unassembled WGS sequence"/>
</dbReference>
<dbReference type="EMBL" id="UZAK01033495">
    <property type="protein sequence ID" value="VDP37760.1"/>
    <property type="molecule type" value="Genomic_DNA"/>
</dbReference>
<dbReference type="InterPro" id="IPR047131">
    <property type="entry name" value="RBFOX1-like"/>
</dbReference>
<reference evidence="7" key="1">
    <citation type="submission" date="2016-06" db="UniProtKB">
        <authorList>
            <consortium name="WormBaseParasite"/>
        </authorList>
    </citation>
    <scope>IDENTIFICATION</scope>
</reference>
<sequence length="199" mass="21811">MICTAIGDLISRFSSPKFCNNQPWSPYSTPHRRLELRQAENDVNCNPNPSSSLKRTACQAGSSEDNDDPEYARKVIVLGPEVSSVQQNSEIKLPETIQNTISGPTVPSTSSILNTTTKAVVPNTISSTNNIKPIGTNLQNNYGSSPSVSVHQSRQQQQTSEKTSVTTTPRTSTRRLHVSNIPFRFREADLRSLLGVSLI</sequence>
<feature type="compositionally biased region" description="Low complexity" evidence="4">
    <location>
        <begin position="144"/>
        <end position="171"/>
    </location>
</feature>
<dbReference type="GO" id="GO:0005737">
    <property type="term" value="C:cytoplasm"/>
    <property type="evidence" value="ECO:0007669"/>
    <property type="project" value="TreeGrafter"/>
</dbReference>
<dbReference type="GO" id="GO:0000381">
    <property type="term" value="P:regulation of alternative mRNA splicing, via spliceosome"/>
    <property type="evidence" value="ECO:0007669"/>
    <property type="project" value="InterPro"/>
</dbReference>